<reference evidence="1 2" key="1">
    <citation type="journal article" date="2015" name="Parasit. Vectors">
        <title>Draft genome of the scabies mite.</title>
        <authorList>
            <person name="Rider S.D.Jr."/>
            <person name="Morgan M.S."/>
            <person name="Arlian L.G."/>
        </authorList>
    </citation>
    <scope>NUCLEOTIDE SEQUENCE [LARGE SCALE GENOMIC DNA]</scope>
    <source>
        <strain evidence="1">Arlian Lab</strain>
    </source>
</reference>
<dbReference type="InterPro" id="IPR023214">
    <property type="entry name" value="HAD_sf"/>
</dbReference>
<dbReference type="GO" id="GO:0019509">
    <property type="term" value="P:L-methionine salvage from methylthioadenosine"/>
    <property type="evidence" value="ECO:0007669"/>
    <property type="project" value="TreeGrafter"/>
</dbReference>
<gene>
    <name evidence="1" type="ORF">QR98_0097280</name>
</gene>
<dbReference type="PANTHER" id="PTHR20371">
    <property type="entry name" value="ENOLASE-PHOSPHATASE E1"/>
    <property type="match status" value="1"/>
</dbReference>
<dbReference type="Proteomes" id="UP000616769">
    <property type="component" value="Unassembled WGS sequence"/>
</dbReference>
<dbReference type="EMBL" id="JXLN01016598">
    <property type="protein sequence ID" value="KPM11160.1"/>
    <property type="molecule type" value="Genomic_DNA"/>
</dbReference>
<dbReference type="VEuPathDB" id="VectorBase:SSCA005624"/>
<dbReference type="Gene3D" id="3.40.50.1000">
    <property type="entry name" value="HAD superfamily/HAD-like"/>
    <property type="match status" value="1"/>
</dbReference>
<dbReference type="OrthoDB" id="6492594at2759"/>
<dbReference type="AlphaFoldDB" id="A0A132AL35"/>
<dbReference type="SUPFAM" id="SSF56784">
    <property type="entry name" value="HAD-like"/>
    <property type="match status" value="1"/>
</dbReference>
<evidence type="ECO:0000313" key="2">
    <source>
        <dbReference type="Proteomes" id="UP000616769"/>
    </source>
</evidence>
<name>A0A132AL35_SARSC</name>
<accession>A0A132AL35</accession>
<evidence type="ECO:0000313" key="1">
    <source>
        <dbReference type="EMBL" id="KPM11160.1"/>
    </source>
</evidence>
<protein>
    <submittedName>
        <fullName evidence="1">Enolase-phosphatase E1-like protein 7</fullName>
    </submittedName>
</protein>
<dbReference type="PANTHER" id="PTHR20371:SF1">
    <property type="entry name" value="ENOLASE-PHOSPHATASE E1"/>
    <property type="match status" value="1"/>
</dbReference>
<dbReference type="Gene3D" id="1.10.720.60">
    <property type="match status" value="1"/>
</dbReference>
<dbReference type="InterPro" id="IPR036412">
    <property type="entry name" value="HAD-like_sf"/>
</dbReference>
<proteinExistence type="predicted"/>
<organism evidence="1 2">
    <name type="scientific">Sarcoptes scabiei</name>
    <name type="common">Itch mite</name>
    <name type="synonym">Acarus scabiei</name>
    <dbReference type="NCBI Taxonomy" id="52283"/>
    <lineage>
        <taxon>Eukaryota</taxon>
        <taxon>Metazoa</taxon>
        <taxon>Ecdysozoa</taxon>
        <taxon>Arthropoda</taxon>
        <taxon>Chelicerata</taxon>
        <taxon>Arachnida</taxon>
        <taxon>Acari</taxon>
        <taxon>Acariformes</taxon>
        <taxon>Sarcoptiformes</taxon>
        <taxon>Astigmata</taxon>
        <taxon>Psoroptidia</taxon>
        <taxon>Sarcoptoidea</taxon>
        <taxon>Sarcoptidae</taxon>
        <taxon>Sarcoptinae</taxon>
        <taxon>Sarcoptes</taxon>
    </lineage>
</organism>
<sequence>MNDKSDEIIEKSGGGTGFDGVVRKDRKERKLAFGPQSRKIIKPNAILIDIYGVITPWTFIRQLKAYAKNNLIDYVRNHWESRAVQSAIDRLREIQQANPDLSIPIIVGKSDEKEEDWKQSVTKALQFVLDKQLKQFQPELDRLSAKVWANGFDSGSLKSEIYQDVLDAFNYWRFEEFIKIYSYASGTVEGQRQFLKSTIVGDLNRFVANGLNSSGGYKYDSNKFTSLCAALREPQSSNILYLTDDPKKARAAEKAGLRTIVINRNEPGAKDSTSKYNPTETAGLVIVTTLSDIEFVSELTTANESIQNRKSNLQNIETKERMKSNMKSKEEEKKKNQEEIVAIKELLFKTKERGERKVLIEEKSKELRSAKIQMQQKSDSKSSK</sequence>
<dbReference type="GO" id="GO:0043874">
    <property type="term" value="F:acireductone synthase activity"/>
    <property type="evidence" value="ECO:0007669"/>
    <property type="project" value="TreeGrafter"/>
</dbReference>
<comment type="caution">
    <text evidence="1">The sequence shown here is derived from an EMBL/GenBank/DDBJ whole genome shotgun (WGS) entry which is preliminary data.</text>
</comment>